<dbReference type="PANTHER" id="PTHR24421:SF10">
    <property type="entry name" value="NITRATE_NITRITE SENSOR PROTEIN NARQ"/>
    <property type="match status" value="1"/>
</dbReference>
<dbReference type="EMBL" id="JBBKAK010000001">
    <property type="protein sequence ID" value="MEJ8669025.1"/>
    <property type="molecule type" value="Genomic_DNA"/>
</dbReference>
<dbReference type="InterPro" id="IPR003594">
    <property type="entry name" value="HATPase_dom"/>
</dbReference>
<keyword evidence="5" id="KW-0547">Nucleotide-binding</keyword>
<dbReference type="Pfam" id="PF23539">
    <property type="entry name" value="DUF7134"/>
    <property type="match status" value="1"/>
</dbReference>
<dbReference type="InterPro" id="IPR050482">
    <property type="entry name" value="Sensor_HK_TwoCompSys"/>
</dbReference>
<evidence type="ECO:0000256" key="1">
    <source>
        <dbReference type="ARBA" id="ARBA00000085"/>
    </source>
</evidence>
<evidence type="ECO:0000256" key="8">
    <source>
        <dbReference type="ARBA" id="ARBA00023012"/>
    </source>
</evidence>
<evidence type="ECO:0000256" key="9">
    <source>
        <dbReference type="SAM" id="Coils"/>
    </source>
</evidence>
<dbReference type="InterPro" id="IPR055558">
    <property type="entry name" value="DUF7134"/>
</dbReference>
<keyword evidence="7" id="KW-0067">ATP-binding</keyword>
<feature type="coiled-coil region" evidence="9">
    <location>
        <begin position="154"/>
        <end position="181"/>
    </location>
</feature>
<evidence type="ECO:0000256" key="2">
    <source>
        <dbReference type="ARBA" id="ARBA00012438"/>
    </source>
</evidence>
<keyword evidence="3" id="KW-0597">Phosphoprotein</keyword>
<keyword evidence="4" id="KW-0808">Transferase</keyword>
<name>A0ABU8ULL2_9ACTN</name>
<dbReference type="InterPro" id="IPR011712">
    <property type="entry name" value="Sig_transdc_His_kin_sub3_dim/P"/>
</dbReference>
<keyword evidence="9" id="KW-0175">Coiled coil</keyword>
<evidence type="ECO:0000259" key="11">
    <source>
        <dbReference type="Pfam" id="PF02518"/>
    </source>
</evidence>
<keyword evidence="10" id="KW-0472">Membrane</keyword>
<dbReference type="CDD" id="cd16917">
    <property type="entry name" value="HATPase_UhpB-NarQ-NarX-like"/>
    <property type="match status" value="1"/>
</dbReference>
<evidence type="ECO:0000313" key="15">
    <source>
        <dbReference type="Proteomes" id="UP001376459"/>
    </source>
</evidence>
<evidence type="ECO:0000259" key="13">
    <source>
        <dbReference type="Pfam" id="PF23539"/>
    </source>
</evidence>
<dbReference type="Pfam" id="PF07730">
    <property type="entry name" value="HisKA_3"/>
    <property type="match status" value="1"/>
</dbReference>
<proteinExistence type="predicted"/>
<evidence type="ECO:0000256" key="4">
    <source>
        <dbReference type="ARBA" id="ARBA00022679"/>
    </source>
</evidence>
<dbReference type="Gene3D" id="1.20.5.1930">
    <property type="match status" value="1"/>
</dbReference>
<dbReference type="GO" id="GO:0016301">
    <property type="term" value="F:kinase activity"/>
    <property type="evidence" value="ECO:0007669"/>
    <property type="project" value="UniProtKB-KW"/>
</dbReference>
<comment type="catalytic activity">
    <reaction evidence="1">
        <text>ATP + protein L-histidine = ADP + protein N-phospho-L-histidine.</text>
        <dbReference type="EC" id="2.7.13.3"/>
    </reaction>
</comment>
<reference evidence="14 15" key="1">
    <citation type="submission" date="2024-03" db="EMBL/GenBank/DDBJ databases">
        <title>Novel Streptomyces species of biotechnological and ecological value are a feature of Machair soil.</title>
        <authorList>
            <person name="Prole J.R."/>
            <person name="Goodfellow M."/>
            <person name="Allenby N."/>
            <person name="Ward A.C."/>
        </authorList>
    </citation>
    <scope>NUCLEOTIDE SEQUENCE [LARGE SCALE GENOMIC DNA]</scope>
    <source>
        <strain evidence="14 15">MS1.AVA.1</strain>
    </source>
</reference>
<sequence>MALDAALAVGVLVCMVSGSFVDPHGKNGVTWGLRTPDTLSLVLITLGAAALVFRRRAPMTVLAVTGTVSLIESVTGDPRAPVAMSAVIALYTVASTTDRTTTWRVGLLTVTVLTGSAMLAGPLPWYAQENLAIFAWTGIGATAGDAVRSRRAVVTAIRERAERAERTREEEARRRVAEERLRIARDLHDVVAHHIALVNVQAGVAAHVMDKRPDQAKEALAHVREASRSALNELRATVGLLRQSGDPEAPTEPAPGLVRLDELVGTFRSAGLQVEVARADQDATLPAAVDLAAYRVIQEALTNVQKHAGPAAKAEVSVVRVGPNVEITVLDDGAGEDDTIDGGGHGLLGMRERVTALRGTLTTGPRYGGGFRVHAILPVKSRARAADDAV</sequence>
<evidence type="ECO:0000256" key="5">
    <source>
        <dbReference type="ARBA" id="ARBA00022741"/>
    </source>
</evidence>
<feature type="domain" description="Signal transduction histidine kinase subgroup 3 dimerisation and phosphoacceptor" evidence="12">
    <location>
        <begin position="179"/>
        <end position="244"/>
    </location>
</feature>
<keyword evidence="15" id="KW-1185">Reference proteome</keyword>
<gene>
    <name evidence="14" type="ORF">WKI71_12680</name>
</gene>
<dbReference type="Pfam" id="PF02518">
    <property type="entry name" value="HATPase_c"/>
    <property type="match status" value="1"/>
</dbReference>
<keyword evidence="8" id="KW-0902">Two-component regulatory system</keyword>
<evidence type="ECO:0000259" key="12">
    <source>
        <dbReference type="Pfam" id="PF07730"/>
    </source>
</evidence>
<feature type="transmembrane region" description="Helical" evidence="10">
    <location>
        <begin position="31"/>
        <end position="53"/>
    </location>
</feature>
<feature type="domain" description="DUF7134" evidence="13">
    <location>
        <begin position="2"/>
        <end position="127"/>
    </location>
</feature>
<accession>A0ABU8ULL2</accession>
<keyword evidence="6 14" id="KW-0418">Kinase</keyword>
<evidence type="ECO:0000313" key="14">
    <source>
        <dbReference type="EMBL" id="MEJ8669025.1"/>
    </source>
</evidence>
<evidence type="ECO:0000256" key="7">
    <source>
        <dbReference type="ARBA" id="ARBA00022840"/>
    </source>
</evidence>
<dbReference type="SUPFAM" id="SSF55874">
    <property type="entry name" value="ATPase domain of HSP90 chaperone/DNA topoisomerase II/histidine kinase"/>
    <property type="match status" value="1"/>
</dbReference>
<keyword evidence="10" id="KW-1133">Transmembrane helix</keyword>
<comment type="caution">
    <text evidence="14">The sequence shown here is derived from an EMBL/GenBank/DDBJ whole genome shotgun (WGS) entry which is preliminary data.</text>
</comment>
<keyword evidence="10" id="KW-0812">Transmembrane</keyword>
<feature type="domain" description="Histidine kinase/HSP90-like ATPase" evidence="11">
    <location>
        <begin position="292"/>
        <end position="380"/>
    </location>
</feature>
<protein>
    <recommendedName>
        <fullName evidence="2">histidine kinase</fullName>
        <ecNumber evidence="2">2.7.13.3</ecNumber>
    </recommendedName>
</protein>
<dbReference type="PANTHER" id="PTHR24421">
    <property type="entry name" value="NITRATE/NITRITE SENSOR PROTEIN NARX-RELATED"/>
    <property type="match status" value="1"/>
</dbReference>
<evidence type="ECO:0000256" key="3">
    <source>
        <dbReference type="ARBA" id="ARBA00022553"/>
    </source>
</evidence>
<dbReference type="InterPro" id="IPR036890">
    <property type="entry name" value="HATPase_C_sf"/>
</dbReference>
<evidence type="ECO:0000256" key="10">
    <source>
        <dbReference type="SAM" id="Phobius"/>
    </source>
</evidence>
<dbReference type="EC" id="2.7.13.3" evidence="2"/>
<dbReference type="Proteomes" id="UP001376459">
    <property type="component" value="Unassembled WGS sequence"/>
</dbReference>
<feature type="transmembrane region" description="Helical" evidence="10">
    <location>
        <begin position="105"/>
        <end position="127"/>
    </location>
</feature>
<evidence type="ECO:0000256" key="6">
    <source>
        <dbReference type="ARBA" id="ARBA00022777"/>
    </source>
</evidence>
<dbReference type="Gene3D" id="3.30.565.10">
    <property type="entry name" value="Histidine kinase-like ATPase, C-terminal domain"/>
    <property type="match status" value="1"/>
</dbReference>
<organism evidence="14 15">
    <name type="scientific">Streptomyces machairae</name>
    <dbReference type="NCBI Taxonomy" id="3134109"/>
    <lineage>
        <taxon>Bacteria</taxon>
        <taxon>Bacillati</taxon>
        <taxon>Actinomycetota</taxon>
        <taxon>Actinomycetes</taxon>
        <taxon>Kitasatosporales</taxon>
        <taxon>Streptomycetaceae</taxon>
        <taxon>Streptomyces</taxon>
    </lineage>
</organism>